<proteinExistence type="predicted"/>
<organism evidence="1 2">
    <name type="scientific">Histophilus somni</name>
    <name type="common">Haemophilus somnus</name>
    <dbReference type="NCBI Taxonomy" id="731"/>
    <lineage>
        <taxon>Bacteria</taxon>
        <taxon>Pseudomonadati</taxon>
        <taxon>Pseudomonadota</taxon>
        <taxon>Gammaproteobacteria</taxon>
        <taxon>Pasteurellales</taxon>
        <taxon>Pasteurellaceae</taxon>
        <taxon>Histophilus</taxon>
    </lineage>
</organism>
<feature type="non-terminal residue" evidence="1">
    <location>
        <position position="143"/>
    </location>
</feature>
<dbReference type="Proteomes" id="UP000297565">
    <property type="component" value="Unassembled WGS sequence"/>
</dbReference>
<protein>
    <submittedName>
        <fullName evidence="1">Uncharacterized protein</fullName>
    </submittedName>
</protein>
<dbReference type="RefSeq" id="WP_279586529.1">
    <property type="nucleotide sequence ID" value="NZ_SNRV01000092.1"/>
</dbReference>
<dbReference type="AlphaFoldDB" id="A0AAX2RWM3"/>
<sequence>MDHKTGSAGVQEKWGEASQWKNGGRENILFAPVAGTEATKYGGVNTDVQKSVIIGPKAAGRNRKNNDGSIGVGMTVLGHNAIGWNSQATAIGNNVYAGEQGTAIGSDIMAAGYGSIALGNDDIYKNGQGFDDALPENIIMKIY</sequence>
<accession>A0AAX2RWM3</accession>
<reference evidence="1 2" key="1">
    <citation type="submission" date="2019-03" db="EMBL/GenBank/DDBJ databases">
        <title>Horizontal Gene Transfer Machinery in Histophilus somni.</title>
        <authorList>
            <person name="Mostafa Nazari M."/>
            <person name="Liljebjelke K."/>
        </authorList>
    </citation>
    <scope>NUCLEOTIDE SEQUENCE [LARGE SCALE GENOMIC DNA]</scope>
    <source>
        <strain evidence="1 2">UOC-EPH-KLM-04</strain>
    </source>
</reference>
<evidence type="ECO:0000313" key="2">
    <source>
        <dbReference type="Proteomes" id="UP000297565"/>
    </source>
</evidence>
<dbReference type="Gene3D" id="2.150.10.10">
    <property type="entry name" value="Serralysin-like metalloprotease, C-terminal"/>
    <property type="match status" value="1"/>
</dbReference>
<evidence type="ECO:0000313" key="1">
    <source>
        <dbReference type="EMBL" id="TEW25166.1"/>
    </source>
</evidence>
<name>A0AAX2RWM3_HISSO</name>
<gene>
    <name evidence="1" type="ORF">E2R48_10765</name>
</gene>
<dbReference type="InterPro" id="IPR011049">
    <property type="entry name" value="Serralysin-like_metalloprot_C"/>
</dbReference>
<dbReference type="SUPFAM" id="SSF101967">
    <property type="entry name" value="Adhesin YadA, collagen-binding domain"/>
    <property type="match status" value="1"/>
</dbReference>
<comment type="caution">
    <text evidence="1">The sequence shown here is derived from an EMBL/GenBank/DDBJ whole genome shotgun (WGS) entry which is preliminary data.</text>
</comment>
<dbReference type="EMBL" id="SNRV01000092">
    <property type="protein sequence ID" value="TEW25166.1"/>
    <property type="molecule type" value="Genomic_DNA"/>
</dbReference>